<dbReference type="PATRIC" id="fig|1121022.4.peg.3496"/>
<dbReference type="eggNOG" id="COG1393">
    <property type="taxonomic scope" value="Bacteria"/>
</dbReference>
<comment type="caution">
    <text evidence="3">The sequence shown here is derived from an EMBL/GenBank/DDBJ whole genome shotgun (WGS) entry which is preliminary data.</text>
</comment>
<proteinExistence type="inferred from homology"/>
<protein>
    <recommendedName>
        <fullName evidence="5">Arsenate reductase</fullName>
    </recommendedName>
</protein>
<comment type="similarity">
    <text evidence="1 2">Belongs to the ArsC family.</text>
</comment>
<organism evidence="3 4">
    <name type="scientific">Asticcacaulis benevestitus DSM 16100 = ATCC BAA-896</name>
    <dbReference type="NCBI Taxonomy" id="1121022"/>
    <lineage>
        <taxon>Bacteria</taxon>
        <taxon>Pseudomonadati</taxon>
        <taxon>Pseudomonadota</taxon>
        <taxon>Alphaproteobacteria</taxon>
        <taxon>Caulobacterales</taxon>
        <taxon>Caulobacteraceae</taxon>
        <taxon>Asticcacaulis</taxon>
    </lineage>
</organism>
<dbReference type="Gene3D" id="3.40.30.10">
    <property type="entry name" value="Glutaredoxin"/>
    <property type="match status" value="1"/>
</dbReference>
<evidence type="ECO:0000256" key="1">
    <source>
        <dbReference type="ARBA" id="ARBA00007198"/>
    </source>
</evidence>
<reference evidence="3 4" key="1">
    <citation type="journal article" date="2014" name="Nature">
        <title>Sequential evolution of bacterial morphology by co-option of a developmental regulator.</title>
        <authorList>
            <person name="Jiang C."/>
            <person name="Brown P.J."/>
            <person name="Ducret A."/>
            <person name="Brun Y.V."/>
        </authorList>
    </citation>
    <scope>NUCLEOTIDE SEQUENCE [LARGE SCALE GENOMIC DNA]</scope>
    <source>
        <strain evidence="3 4">DSM 16100</strain>
    </source>
</reference>
<accession>V4PHE7</accession>
<dbReference type="RefSeq" id="WP_018083405.1">
    <property type="nucleotide sequence ID" value="NZ_AQWM01000031.1"/>
</dbReference>
<gene>
    <name evidence="3" type="ORF">ABENE_17140</name>
</gene>
<dbReference type="Pfam" id="PF03960">
    <property type="entry name" value="ArsC"/>
    <property type="match status" value="1"/>
</dbReference>
<dbReference type="InterPro" id="IPR006660">
    <property type="entry name" value="Arsenate_reductase-like"/>
</dbReference>
<sequence length="117" mass="12582">MLAGEIGDHFAIKQNTMSANLAILSRAGLTPHTALREPQSPARELGLLEPGVSDETILSAMLEAPVLVNRPLVVTPTGIQFFRPPEAVFDRIDTYPPGPFYKEDGLVMIDADGKGVV</sequence>
<dbReference type="EMBL" id="AWGB01000043">
    <property type="protein sequence ID" value="ESQ87591.1"/>
    <property type="molecule type" value="Genomic_DNA"/>
</dbReference>
<evidence type="ECO:0000313" key="3">
    <source>
        <dbReference type="EMBL" id="ESQ87591.1"/>
    </source>
</evidence>
<keyword evidence="4" id="KW-1185">Reference proteome</keyword>
<dbReference type="PROSITE" id="PS51353">
    <property type="entry name" value="ARSC"/>
    <property type="match status" value="1"/>
</dbReference>
<evidence type="ECO:0000256" key="2">
    <source>
        <dbReference type="PROSITE-ProRule" id="PRU01282"/>
    </source>
</evidence>
<evidence type="ECO:0000313" key="4">
    <source>
        <dbReference type="Proteomes" id="UP000017837"/>
    </source>
</evidence>
<dbReference type="AlphaFoldDB" id="V4PHE7"/>
<dbReference type="InterPro" id="IPR036249">
    <property type="entry name" value="Thioredoxin-like_sf"/>
</dbReference>
<dbReference type="STRING" id="1121022.GCA_000376105_03723"/>
<name>V4PHE7_9CAUL</name>
<evidence type="ECO:0008006" key="5">
    <source>
        <dbReference type="Google" id="ProtNLM"/>
    </source>
</evidence>
<dbReference type="SUPFAM" id="SSF52833">
    <property type="entry name" value="Thioredoxin-like"/>
    <property type="match status" value="1"/>
</dbReference>
<dbReference type="OrthoDB" id="9790554at2"/>
<dbReference type="Proteomes" id="UP000017837">
    <property type="component" value="Unassembled WGS sequence"/>
</dbReference>